<protein>
    <submittedName>
        <fullName evidence="1">Uncharacterized protein</fullName>
    </submittedName>
</protein>
<accession>G5SPJ5</accession>
<name>G5SPJ5_9BACT</name>
<gene>
    <name evidence="1" type="ORF">HMPREF9441_01278</name>
</gene>
<dbReference type="Proteomes" id="UP000003598">
    <property type="component" value="Unassembled WGS sequence"/>
</dbReference>
<sequence>MINVVQPPVPSVAKFGSTNCNSGPSHAAHKGKVDDVAPHSAMMASNLFFISMKFKLIN</sequence>
<organism evidence="1 2">
    <name type="scientific">Paraprevotella clara YIT 11840</name>
    <dbReference type="NCBI Taxonomy" id="762968"/>
    <lineage>
        <taxon>Bacteria</taxon>
        <taxon>Pseudomonadati</taxon>
        <taxon>Bacteroidota</taxon>
        <taxon>Bacteroidia</taxon>
        <taxon>Bacteroidales</taxon>
        <taxon>Prevotellaceae</taxon>
        <taxon>Paraprevotella</taxon>
    </lineage>
</organism>
<dbReference type="HOGENOM" id="CLU_2975171_0_0_10"/>
<dbReference type="STRING" id="762968.HMPREF9441_01278"/>
<reference evidence="1 2" key="1">
    <citation type="submission" date="2011-03" db="EMBL/GenBank/DDBJ databases">
        <authorList>
            <person name="Weinstock G."/>
            <person name="Sodergren E."/>
            <person name="Clifton S."/>
            <person name="Fulton L."/>
            <person name="Fulton B."/>
            <person name="Courtney L."/>
            <person name="Fronick C."/>
            <person name="Harrison M."/>
            <person name="Strong C."/>
            <person name="Farmer C."/>
            <person name="Delahaunty K."/>
            <person name="Markovic C."/>
            <person name="Hall O."/>
            <person name="Minx P."/>
            <person name="Tomlinson C."/>
            <person name="Mitreva M."/>
            <person name="Hou S."/>
            <person name="Chen J."/>
            <person name="Wollam A."/>
            <person name="Pepin K.H."/>
            <person name="Johnson M."/>
            <person name="Bhonagiri V."/>
            <person name="Zhang X."/>
            <person name="Suruliraj S."/>
            <person name="Warren W."/>
            <person name="Chinwalla A."/>
            <person name="Mardis E.R."/>
            <person name="Wilson R.K."/>
        </authorList>
    </citation>
    <scope>NUCLEOTIDE SEQUENCE [LARGE SCALE GENOMIC DNA]</scope>
    <source>
        <strain evidence="1 2">YIT 11840</strain>
    </source>
</reference>
<evidence type="ECO:0000313" key="2">
    <source>
        <dbReference type="Proteomes" id="UP000003598"/>
    </source>
</evidence>
<keyword evidence="2" id="KW-1185">Reference proteome</keyword>
<comment type="caution">
    <text evidence="1">The sequence shown here is derived from an EMBL/GenBank/DDBJ whole genome shotgun (WGS) entry which is preliminary data.</text>
</comment>
<dbReference type="EMBL" id="AFFY01000017">
    <property type="protein sequence ID" value="EHH00894.1"/>
    <property type="molecule type" value="Genomic_DNA"/>
</dbReference>
<evidence type="ECO:0000313" key="1">
    <source>
        <dbReference type="EMBL" id="EHH00894.1"/>
    </source>
</evidence>
<proteinExistence type="predicted"/>
<dbReference type="AlphaFoldDB" id="G5SPJ5"/>